<dbReference type="InterPro" id="IPR006626">
    <property type="entry name" value="PbH1"/>
</dbReference>
<dbReference type="InterPro" id="IPR026464">
    <property type="entry name" value="NosD_copper_fam"/>
</dbReference>
<name>E1SRD4_FERBD</name>
<evidence type="ECO:0000313" key="5">
    <source>
        <dbReference type="Proteomes" id="UP000006683"/>
    </source>
</evidence>
<dbReference type="SUPFAM" id="SSF51126">
    <property type="entry name" value="Pectin lyase-like"/>
    <property type="match status" value="1"/>
</dbReference>
<dbReference type="HOGENOM" id="CLU_041882_0_1_6"/>
<evidence type="ECO:0000256" key="2">
    <source>
        <dbReference type="SAM" id="SignalP"/>
    </source>
</evidence>
<evidence type="ECO:0000259" key="3">
    <source>
        <dbReference type="SMART" id="SM00722"/>
    </source>
</evidence>
<accession>E1SRD4</accession>
<dbReference type="STRING" id="550540.Fbal_1681"/>
<dbReference type="PANTHER" id="PTHR22990:SF15">
    <property type="entry name" value="F-BOX ONLY PROTEIN 10"/>
    <property type="match status" value="1"/>
</dbReference>
<dbReference type="Gene3D" id="2.160.20.10">
    <property type="entry name" value="Single-stranded right-handed beta-helix, Pectin lyase-like"/>
    <property type="match status" value="2"/>
</dbReference>
<dbReference type="InterPro" id="IPR007742">
    <property type="entry name" value="NosD_dom"/>
</dbReference>
<gene>
    <name evidence="4" type="ordered locus">Fbal_1681</name>
</gene>
<sequence>MMRNLALRLMAIGLLGALFPAQAKVVTVADSATLTAALASAEAGDTIELAPGHYPGKFTISTALTLAGQSGAHLEGQGSSVLIVNASDVTVRGLYITGYGQALFGKTAGIQVMPGQRNLVIENNRLSGQGFGVRVDNSRHITVRHNRIEGDPSLSMVLRGDGIHFHEVEEGSVNGNHITEVRDGVYLESSKSIRVWDNIMGLQQYPLHLMYSEQITAWQNEAKTVLGGWALMDSKQVELHDNWVEDAREFGILLNMTFGARIWGNWVANVRNPDSQDLFDGEGKGLFIYGAADNEIFRNHFKDSEIGIMMALGGEDNRLYSNAFINNQVQVKYVGENTVAWNHCGMGNYWSGYNGWDLDNNGIGDLPFVPNDDLDRLFWVYPEARFLLDSPVVQVIRYLIRQSGDRPGGVVDLHPMMTPPTGDLIELYENTL</sequence>
<dbReference type="InterPro" id="IPR006633">
    <property type="entry name" value="Carb-bd_sugar_hydrolysis-dom"/>
</dbReference>
<dbReference type="InterPro" id="IPR051550">
    <property type="entry name" value="SCF-Subunits/Alg-Epimerases"/>
</dbReference>
<dbReference type="SMART" id="SM00722">
    <property type="entry name" value="CASH"/>
    <property type="match status" value="2"/>
</dbReference>
<dbReference type="KEGG" id="fbl:Fbal_1681"/>
<dbReference type="GeneID" id="67181889"/>
<dbReference type="Pfam" id="PF05048">
    <property type="entry name" value="NosD"/>
    <property type="match status" value="1"/>
</dbReference>
<dbReference type="AlphaFoldDB" id="E1SRD4"/>
<reference evidence="4 5" key="1">
    <citation type="journal article" date="2010" name="Stand. Genomic Sci.">
        <title>Complete genome sequence of Ferrimonas balearica type strain (PAT).</title>
        <authorList>
            <person name="Nolan M."/>
            <person name="Sikorski J."/>
            <person name="Davenport K."/>
            <person name="Lucas S."/>
            <person name="Glavina Del Rio T."/>
            <person name="Tice H."/>
            <person name="Cheng J."/>
            <person name="Goodwin L."/>
            <person name="Pitluck S."/>
            <person name="Liolios K."/>
            <person name="Ivanova N."/>
            <person name="Mavromatis K."/>
            <person name="Ovchinnikova G."/>
            <person name="Pati A."/>
            <person name="Chen A."/>
            <person name="Palaniappan K."/>
            <person name="Land M."/>
            <person name="Hauser L."/>
            <person name="Chang Y."/>
            <person name="Jeffries C."/>
            <person name="Tapia R."/>
            <person name="Brettin T."/>
            <person name="Detter J."/>
            <person name="Han C."/>
            <person name="Yasawong M."/>
            <person name="Rohde M."/>
            <person name="Tindall B."/>
            <person name="Goker M."/>
            <person name="Woyke T."/>
            <person name="Bristow J."/>
            <person name="Eisen J."/>
            <person name="Markowitz V."/>
            <person name="Hugenholtz P."/>
            <person name="Kyrpides N."/>
            <person name="Klenk H."/>
            <person name="Lapidus A."/>
        </authorList>
    </citation>
    <scope>NUCLEOTIDE SEQUENCE [LARGE SCALE GENOMIC DNA]</scope>
    <source>
        <strain evidence="5">DSM 9799 / CCM 4581 / KCTC 23876 / PAT</strain>
    </source>
</reference>
<dbReference type="NCBIfam" id="TIGR04247">
    <property type="entry name" value="NosD_copper_fam"/>
    <property type="match status" value="1"/>
</dbReference>
<feature type="signal peptide" evidence="2">
    <location>
        <begin position="1"/>
        <end position="23"/>
    </location>
</feature>
<keyword evidence="5" id="KW-1185">Reference proteome</keyword>
<dbReference type="SMART" id="SM00710">
    <property type="entry name" value="PbH1"/>
    <property type="match status" value="6"/>
</dbReference>
<dbReference type="eggNOG" id="COG3420">
    <property type="taxonomic scope" value="Bacteria"/>
</dbReference>
<feature type="domain" description="Carbohydrate-binding/sugar hydrolysis" evidence="3">
    <location>
        <begin position="211"/>
        <end position="366"/>
    </location>
</feature>
<feature type="domain" description="Carbohydrate-binding/sugar hydrolysis" evidence="3">
    <location>
        <begin position="41"/>
        <end position="188"/>
    </location>
</feature>
<evidence type="ECO:0000256" key="1">
    <source>
        <dbReference type="ARBA" id="ARBA00022737"/>
    </source>
</evidence>
<organism evidence="4 5">
    <name type="scientific">Ferrimonas balearica (strain DSM 9799 / CCM 4581 / KCTC 23876 / PAT)</name>
    <dbReference type="NCBI Taxonomy" id="550540"/>
    <lineage>
        <taxon>Bacteria</taxon>
        <taxon>Pseudomonadati</taxon>
        <taxon>Pseudomonadota</taxon>
        <taxon>Gammaproteobacteria</taxon>
        <taxon>Alteromonadales</taxon>
        <taxon>Ferrimonadaceae</taxon>
        <taxon>Ferrimonas</taxon>
    </lineage>
</organism>
<dbReference type="InterPro" id="IPR011050">
    <property type="entry name" value="Pectin_lyase_fold/virulence"/>
</dbReference>
<proteinExistence type="predicted"/>
<evidence type="ECO:0000313" key="4">
    <source>
        <dbReference type="EMBL" id="ADN75885.1"/>
    </source>
</evidence>
<keyword evidence="2" id="KW-0732">Signal</keyword>
<dbReference type="OrthoDB" id="9767990at2"/>
<dbReference type="Proteomes" id="UP000006683">
    <property type="component" value="Chromosome"/>
</dbReference>
<dbReference type="RefSeq" id="WP_013345191.1">
    <property type="nucleotide sequence ID" value="NC_014541.1"/>
</dbReference>
<dbReference type="InterPro" id="IPR012334">
    <property type="entry name" value="Pectin_lyas_fold"/>
</dbReference>
<protein>
    <submittedName>
        <fullName evidence="4">Periplasmic copper-binding protein</fullName>
    </submittedName>
</protein>
<keyword evidence="1" id="KW-0677">Repeat</keyword>
<feature type="chain" id="PRO_5003151360" evidence="2">
    <location>
        <begin position="24"/>
        <end position="432"/>
    </location>
</feature>
<dbReference type="PANTHER" id="PTHR22990">
    <property type="entry name" value="F-BOX ONLY PROTEIN"/>
    <property type="match status" value="1"/>
</dbReference>
<dbReference type="EMBL" id="CP002209">
    <property type="protein sequence ID" value="ADN75885.1"/>
    <property type="molecule type" value="Genomic_DNA"/>
</dbReference>